<evidence type="ECO:0000256" key="1">
    <source>
        <dbReference type="SAM" id="Coils"/>
    </source>
</evidence>
<sequence>MKRQQDSKIKILNNSYFEQQHQQAQLHAGKLHTKRVHHRRMVVIIGFFVICCLFLGGQVLRTQHLTSGLLQQRRVADDKLTKVKQQRSDLKQQTRQLQDDDYLQKLIREKYYYSKNGETIYNLPSSNKNGEQNK</sequence>
<name>A0A0R1VRB8_9LACO</name>
<evidence type="ECO:0000313" key="4">
    <source>
        <dbReference type="Proteomes" id="UP000051451"/>
    </source>
</evidence>
<gene>
    <name evidence="3" type="ORF">FC89_GL001849</name>
</gene>
<feature type="transmembrane region" description="Helical" evidence="2">
    <location>
        <begin position="41"/>
        <end position="60"/>
    </location>
</feature>
<dbReference type="PATRIC" id="fig|1423750.3.peg.1893"/>
<evidence type="ECO:0008006" key="5">
    <source>
        <dbReference type="Google" id="ProtNLM"/>
    </source>
</evidence>
<evidence type="ECO:0000313" key="3">
    <source>
        <dbReference type="EMBL" id="KRM08162.1"/>
    </source>
</evidence>
<dbReference type="GeneID" id="98317924"/>
<feature type="coiled-coil region" evidence="1">
    <location>
        <begin position="73"/>
        <end position="100"/>
    </location>
</feature>
<dbReference type="STRING" id="1423750.FC89_GL001849"/>
<dbReference type="PANTHER" id="PTHR40027:SF1">
    <property type="entry name" value="CELL DIVISION PROTEIN DIVIC"/>
    <property type="match status" value="1"/>
</dbReference>
<keyword evidence="2" id="KW-0472">Membrane</keyword>
<keyword evidence="1" id="KW-0175">Coiled coil</keyword>
<dbReference type="RefSeq" id="WP_057870670.1">
    <property type="nucleotide sequence ID" value="NZ_AZGB01000002.1"/>
</dbReference>
<accession>A0A0R1VRB8</accession>
<proteinExistence type="predicted"/>
<dbReference type="InterPro" id="IPR039076">
    <property type="entry name" value="DivIC"/>
</dbReference>
<dbReference type="AlphaFoldDB" id="A0A0R1VRB8"/>
<dbReference type="InterPro" id="IPR007060">
    <property type="entry name" value="FtsL/DivIC"/>
</dbReference>
<dbReference type="EMBL" id="AZGB01000002">
    <property type="protein sequence ID" value="KRM08162.1"/>
    <property type="molecule type" value="Genomic_DNA"/>
</dbReference>
<keyword evidence="2" id="KW-0812">Transmembrane</keyword>
<evidence type="ECO:0000256" key="2">
    <source>
        <dbReference type="SAM" id="Phobius"/>
    </source>
</evidence>
<organism evidence="3 4">
    <name type="scientific">Liquorilactobacillus ghanensis DSM 18630</name>
    <dbReference type="NCBI Taxonomy" id="1423750"/>
    <lineage>
        <taxon>Bacteria</taxon>
        <taxon>Bacillati</taxon>
        <taxon>Bacillota</taxon>
        <taxon>Bacilli</taxon>
        <taxon>Lactobacillales</taxon>
        <taxon>Lactobacillaceae</taxon>
        <taxon>Liquorilactobacillus</taxon>
    </lineage>
</organism>
<dbReference type="Pfam" id="PF04977">
    <property type="entry name" value="DivIC"/>
    <property type="match status" value="1"/>
</dbReference>
<dbReference type="Proteomes" id="UP000051451">
    <property type="component" value="Unassembled WGS sequence"/>
</dbReference>
<dbReference type="GO" id="GO:0051301">
    <property type="term" value="P:cell division"/>
    <property type="evidence" value="ECO:0007669"/>
    <property type="project" value="InterPro"/>
</dbReference>
<protein>
    <recommendedName>
        <fullName evidence="5">Septum formation initiator</fullName>
    </recommendedName>
</protein>
<keyword evidence="4" id="KW-1185">Reference proteome</keyword>
<keyword evidence="2" id="KW-1133">Transmembrane helix</keyword>
<reference evidence="3 4" key="1">
    <citation type="journal article" date="2015" name="Genome Announc.">
        <title>Expanding the biotechnology potential of lactobacilli through comparative genomics of 213 strains and associated genera.</title>
        <authorList>
            <person name="Sun Z."/>
            <person name="Harris H.M."/>
            <person name="McCann A."/>
            <person name="Guo C."/>
            <person name="Argimon S."/>
            <person name="Zhang W."/>
            <person name="Yang X."/>
            <person name="Jeffery I.B."/>
            <person name="Cooney J.C."/>
            <person name="Kagawa T.F."/>
            <person name="Liu W."/>
            <person name="Song Y."/>
            <person name="Salvetti E."/>
            <person name="Wrobel A."/>
            <person name="Rasinkangas P."/>
            <person name="Parkhill J."/>
            <person name="Rea M.C."/>
            <person name="O'Sullivan O."/>
            <person name="Ritari J."/>
            <person name="Douillard F.P."/>
            <person name="Paul Ross R."/>
            <person name="Yang R."/>
            <person name="Briner A.E."/>
            <person name="Felis G.E."/>
            <person name="de Vos W.M."/>
            <person name="Barrangou R."/>
            <person name="Klaenhammer T.R."/>
            <person name="Caufield P.W."/>
            <person name="Cui Y."/>
            <person name="Zhang H."/>
            <person name="O'Toole P.W."/>
        </authorList>
    </citation>
    <scope>NUCLEOTIDE SEQUENCE [LARGE SCALE GENOMIC DNA]</scope>
    <source>
        <strain evidence="3 4">DSM 18630</strain>
    </source>
</reference>
<dbReference type="PANTHER" id="PTHR40027">
    <property type="entry name" value="CELL DIVISION PROTEIN DIVIC"/>
    <property type="match status" value="1"/>
</dbReference>
<comment type="caution">
    <text evidence="3">The sequence shown here is derived from an EMBL/GenBank/DDBJ whole genome shotgun (WGS) entry which is preliminary data.</text>
</comment>